<organism evidence="4">
    <name type="scientific">marine sediment metagenome</name>
    <dbReference type="NCBI Taxonomy" id="412755"/>
    <lineage>
        <taxon>unclassified sequences</taxon>
        <taxon>metagenomes</taxon>
        <taxon>ecological metagenomes</taxon>
    </lineage>
</organism>
<feature type="coiled-coil region" evidence="1">
    <location>
        <begin position="112"/>
        <end position="146"/>
    </location>
</feature>
<keyword evidence="3" id="KW-0812">Transmembrane</keyword>
<proteinExistence type="predicted"/>
<accession>A0A0F8VU30</accession>
<keyword evidence="3" id="KW-0472">Membrane</keyword>
<sequence>MYLAQIIPDPNKLMDASNSLIVDQGIAIFAVVVFAIVIFGMMGQMFMMLRQSGRMLTQMGKESTQNDLDRAAAQRNTDELIDVKEVLNKLVDLQTTGNNNKHSVIKDGIKSVEENTESVQTMNGKLEDLEKAVREMLQKVNEGQRNFETFQKLTEKLGKDMELVLERLDELAKEQDAPTEPTAVIIDPGEAGIGKLKTVGKPSIGITPTSSATYPDKIEEETTS</sequence>
<keyword evidence="3" id="KW-1133">Transmembrane helix</keyword>
<evidence type="ECO:0000256" key="2">
    <source>
        <dbReference type="SAM" id="MobiDB-lite"/>
    </source>
</evidence>
<dbReference type="AlphaFoldDB" id="A0A0F8VU30"/>
<gene>
    <name evidence="4" type="ORF">LCGC14_3151170</name>
</gene>
<comment type="caution">
    <text evidence="4">The sequence shown here is derived from an EMBL/GenBank/DDBJ whole genome shotgun (WGS) entry which is preliminary data.</text>
</comment>
<evidence type="ECO:0000313" key="4">
    <source>
        <dbReference type="EMBL" id="KKK47837.1"/>
    </source>
</evidence>
<dbReference type="EMBL" id="LAZR01069371">
    <property type="protein sequence ID" value="KKK47837.1"/>
    <property type="molecule type" value="Genomic_DNA"/>
</dbReference>
<name>A0A0F8VU30_9ZZZZ</name>
<feature type="region of interest" description="Disordered" evidence="2">
    <location>
        <begin position="197"/>
        <end position="224"/>
    </location>
</feature>
<protein>
    <submittedName>
        <fullName evidence="4">Uncharacterized protein</fullName>
    </submittedName>
</protein>
<evidence type="ECO:0000256" key="3">
    <source>
        <dbReference type="SAM" id="Phobius"/>
    </source>
</evidence>
<dbReference type="SUPFAM" id="SSF58100">
    <property type="entry name" value="Bacterial hemolysins"/>
    <property type="match status" value="1"/>
</dbReference>
<reference evidence="4" key="1">
    <citation type="journal article" date="2015" name="Nature">
        <title>Complex archaea that bridge the gap between prokaryotes and eukaryotes.</title>
        <authorList>
            <person name="Spang A."/>
            <person name="Saw J.H."/>
            <person name="Jorgensen S.L."/>
            <person name="Zaremba-Niedzwiedzka K."/>
            <person name="Martijn J."/>
            <person name="Lind A.E."/>
            <person name="van Eijk R."/>
            <person name="Schleper C."/>
            <person name="Guy L."/>
            <person name="Ettema T.J."/>
        </authorList>
    </citation>
    <scope>NUCLEOTIDE SEQUENCE</scope>
</reference>
<feature type="transmembrane region" description="Helical" evidence="3">
    <location>
        <begin position="26"/>
        <end position="49"/>
    </location>
</feature>
<keyword evidence="1" id="KW-0175">Coiled coil</keyword>
<evidence type="ECO:0000256" key="1">
    <source>
        <dbReference type="SAM" id="Coils"/>
    </source>
</evidence>